<keyword evidence="3" id="KW-1185">Reference proteome</keyword>
<evidence type="ECO:0000313" key="3">
    <source>
        <dbReference type="Proteomes" id="UP000324222"/>
    </source>
</evidence>
<keyword evidence="1" id="KW-0472">Membrane</keyword>
<reference evidence="2 3" key="1">
    <citation type="submission" date="2019-05" db="EMBL/GenBank/DDBJ databases">
        <title>Another draft genome of Portunus trituberculatus and its Hox gene families provides insights of decapod evolution.</title>
        <authorList>
            <person name="Jeong J.-H."/>
            <person name="Song I."/>
            <person name="Kim S."/>
            <person name="Choi T."/>
            <person name="Kim D."/>
            <person name="Ryu S."/>
            <person name="Kim W."/>
        </authorList>
    </citation>
    <scope>NUCLEOTIDE SEQUENCE [LARGE SCALE GENOMIC DNA]</scope>
    <source>
        <tissue evidence="2">Muscle</tissue>
    </source>
</reference>
<dbReference type="AlphaFoldDB" id="A0A5B7IVH6"/>
<protein>
    <submittedName>
        <fullName evidence="2">Uncharacterized protein</fullName>
    </submittedName>
</protein>
<keyword evidence="1" id="KW-0812">Transmembrane</keyword>
<accession>A0A5B7IVH6</accession>
<organism evidence="2 3">
    <name type="scientific">Portunus trituberculatus</name>
    <name type="common">Swimming crab</name>
    <name type="synonym">Neptunus trituberculatus</name>
    <dbReference type="NCBI Taxonomy" id="210409"/>
    <lineage>
        <taxon>Eukaryota</taxon>
        <taxon>Metazoa</taxon>
        <taxon>Ecdysozoa</taxon>
        <taxon>Arthropoda</taxon>
        <taxon>Crustacea</taxon>
        <taxon>Multicrustacea</taxon>
        <taxon>Malacostraca</taxon>
        <taxon>Eumalacostraca</taxon>
        <taxon>Eucarida</taxon>
        <taxon>Decapoda</taxon>
        <taxon>Pleocyemata</taxon>
        <taxon>Brachyura</taxon>
        <taxon>Eubrachyura</taxon>
        <taxon>Portunoidea</taxon>
        <taxon>Portunidae</taxon>
        <taxon>Portuninae</taxon>
        <taxon>Portunus</taxon>
    </lineage>
</organism>
<comment type="caution">
    <text evidence="2">The sequence shown here is derived from an EMBL/GenBank/DDBJ whole genome shotgun (WGS) entry which is preliminary data.</text>
</comment>
<evidence type="ECO:0000313" key="2">
    <source>
        <dbReference type="EMBL" id="MPC84214.1"/>
    </source>
</evidence>
<keyword evidence="1" id="KW-1133">Transmembrane helix</keyword>
<dbReference type="OrthoDB" id="439046at2759"/>
<sequence>MRVSPWRKRNHPAGQCCVSAMAEQRSSGGCCSYLTITNALLRGPHLTGRGEMRPLTLALVFLCGVVCAGMVGVLRAWWAGMGVPDGEVLKATLGVLPPGADLTLMDEGYVAMALLGDHEDHQLTTKQTTELEGHRELWW</sequence>
<dbReference type="Proteomes" id="UP000324222">
    <property type="component" value="Unassembled WGS sequence"/>
</dbReference>
<evidence type="ECO:0000256" key="1">
    <source>
        <dbReference type="SAM" id="Phobius"/>
    </source>
</evidence>
<dbReference type="EMBL" id="VSRR010064791">
    <property type="protein sequence ID" value="MPC84214.1"/>
    <property type="molecule type" value="Genomic_DNA"/>
</dbReference>
<name>A0A5B7IVH6_PORTR</name>
<gene>
    <name evidence="2" type="ORF">E2C01_078943</name>
</gene>
<feature type="transmembrane region" description="Helical" evidence="1">
    <location>
        <begin position="55"/>
        <end position="78"/>
    </location>
</feature>
<proteinExistence type="predicted"/>